<dbReference type="Pfam" id="PF00782">
    <property type="entry name" value="DSPc"/>
    <property type="match status" value="1"/>
</dbReference>
<evidence type="ECO:0000256" key="4">
    <source>
        <dbReference type="ARBA" id="ARBA00022912"/>
    </source>
</evidence>
<dbReference type="GO" id="GO:0005634">
    <property type="term" value="C:nucleus"/>
    <property type="evidence" value="ECO:0007669"/>
    <property type="project" value="TreeGrafter"/>
</dbReference>
<organism evidence="9 10">
    <name type="scientific">Calycina marina</name>
    <dbReference type="NCBI Taxonomy" id="1763456"/>
    <lineage>
        <taxon>Eukaryota</taxon>
        <taxon>Fungi</taxon>
        <taxon>Dikarya</taxon>
        <taxon>Ascomycota</taxon>
        <taxon>Pezizomycotina</taxon>
        <taxon>Leotiomycetes</taxon>
        <taxon>Helotiales</taxon>
        <taxon>Pezizellaceae</taxon>
        <taxon>Calycina</taxon>
    </lineage>
</organism>
<dbReference type="GO" id="GO:0008138">
    <property type="term" value="F:protein tyrosine/serine/threonine phosphatase activity"/>
    <property type="evidence" value="ECO:0007669"/>
    <property type="project" value="InterPro"/>
</dbReference>
<dbReference type="SUPFAM" id="SSF52799">
    <property type="entry name" value="(Phosphotyrosine protein) phosphatases II"/>
    <property type="match status" value="1"/>
</dbReference>
<dbReference type="Gene3D" id="3.90.190.10">
    <property type="entry name" value="Protein tyrosine phosphatase superfamily"/>
    <property type="match status" value="1"/>
</dbReference>
<dbReference type="InterPro" id="IPR029021">
    <property type="entry name" value="Prot-tyrosine_phosphatase-like"/>
</dbReference>
<dbReference type="InterPro" id="IPR000340">
    <property type="entry name" value="Dual-sp_phosphatase_cat-dom"/>
</dbReference>
<evidence type="ECO:0000256" key="3">
    <source>
        <dbReference type="ARBA" id="ARBA00022801"/>
    </source>
</evidence>
<dbReference type="SMART" id="SM00195">
    <property type="entry name" value="DSPc"/>
    <property type="match status" value="1"/>
</dbReference>
<dbReference type="EC" id="3.1.3.48" evidence="2"/>
<protein>
    <recommendedName>
        <fullName evidence="2">protein-tyrosine-phosphatase</fullName>
        <ecNumber evidence="2">3.1.3.48</ecNumber>
    </recommendedName>
</protein>
<dbReference type="CDD" id="cd14518">
    <property type="entry name" value="DSP_fungal_YVH1"/>
    <property type="match status" value="1"/>
</dbReference>
<gene>
    <name evidence="9" type="ORF">BJ878DRAFT_554930</name>
</gene>
<dbReference type="EMBL" id="MU254055">
    <property type="protein sequence ID" value="KAG9242608.1"/>
    <property type="molecule type" value="Genomic_DNA"/>
</dbReference>
<dbReference type="InterPro" id="IPR016278">
    <property type="entry name" value="DUSP12"/>
</dbReference>
<evidence type="ECO:0000256" key="5">
    <source>
        <dbReference type="PIRSR" id="PIRSR000941-50"/>
    </source>
</evidence>
<dbReference type="OrthoDB" id="2017893at2759"/>
<feature type="compositionally biased region" description="Basic and acidic residues" evidence="6">
    <location>
        <begin position="339"/>
        <end position="349"/>
    </location>
</feature>
<dbReference type="Proteomes" id="UP000887226">
    <property type="component" value="Unassembled WGS sequence"/>
</dbReference>
<sequence>MALSRVPGEDELYVGGIFTLSRKNTLADTGITHVISVLKYDFKDFEDWEKYEHLSIEVDDVEDENLLGEFERSGSWIEEGLRKGKDDHKGSVLVHCAMGRSRSVTIVIAYLLRRYPQHTVDSALALVREAREMAEPNDGFMEQLHLYKEMGCPHDIDSQPKYQRWLYQKEVGLALAAGMAPDTVRFEDEQVQEESREGKQVELRCRKCRRTLATSPYLINHLPKPVVPPQQSSTGPIASLDRVLPPQHTACTHHFLQPLSWMRAELEQGLLSGRLECPNVKCNAKLGQYIWQGMKCSCGVWICPAFSLQKGRVDEVVLRAEPAQVPGSRPKAGGIRSPPDSKSRRFEKM</sequence>
<keyword evidence="3" id="KW-0378">Hydrolase</keyword>
<dbReference type="InterPro" id="IPR020422">
    <property type="entry name" value="TYR_PHOSPHATASE_DUAL_dom"/>
</dbReference>
<feature type="region of interest" description="Disordered" evidence="6">
    <location>
        <begin position="322"/>
        <end position="349"/>
    </location>
</feature>
<feature type="domain" description="Tyrosine specific protein phosphatases" evidence="8">
    <location>
        <begin position="64"/>
        <end position="131"/>
    </location>
</feature>
<feature type="domain" description="Tyrosine-protein phosphatase" evidence="7">
    <location>
        <begin position="4"/>
        <end position="153"/>
    </location>
</feature>
<keyword evidence="10" id="KW-1185">Reference proteome</keyword>
<proteinExistence type="inferred from homology"/>
<keyword evidence="4" id="KW-0904">Protein phosphatase</keyword>
<evidence type="ECO:0000259" key="7">
    <source>
        <dbReference type="PROSITE" id="PS50054"/>
    </source>
</evidence>
<name>A0A9P8CD30_9HELO</name>
<comment type="similarity">
    <text evidence="1">Belongs to the protein-tyrosine phosphatase family. Non-receptor class dual specificity subfamily.</text>
</comment>
<dbReference type="PROSITE" id="PS50054">
    <property type="entry name" value="TYR_PHOSPHATASE_DUAL"/>
    <property type="match status" value="1"/>
</dbReference>
<accession>A0A9P8CD30</accession>
<dbReference type="PIRSF" id="PIRSF000941">
    <property type="entry name" value="DUSP12"/>
    <property type="match status" value="1"/>
</dbReference>
<reference evidence="9" key="1">
    <citation type="journal article" date="2021" name="IMA Fungus">
        <title>Genomic characterization of three marine fungi, including Emericellopsis atlantica sp. nov. with signatures of a generalist lifestyle and marine biomass degradation.</title>
        <authorList>
            <person name="Hagestad O.C."/>
            <person name="Hou L."/>
            <person name="Andersen J.H."/>
            <person name="Hansen E.H."/>
            <person name="Altermark B."/>
            <person name="Li C."/>
            <person name="Kuhnert E."/>
            <person name="Cox R.J."/>
            <person name="Crous P.W."/>
            <person name="Spatafora J.W."/>
            <person name="Lail K."/>
            <person name="Amirebrahimi M."/>
            <person name="Lipzen A."/>
            <person name="Pangilinan J."/>
            <person name="Andreopoulos W."/>
            <person name="Hayes R.D."/>
            <person name="Ng V."/>
            <person name="Grigoriev I.V."/>
            <person name="Jackson S.A."/>
            <person name="Sutton T.D.S."/>
            <person name="Dobson A.D.W."/>
            <person name="Rama T."/>
        </authorList>
    </citation>
    <scope>NUCLEOTIDE SEQUENCE</scope>
    <source>
        <strain evidence="9">TRa3180A</strain>
    </source>
</reference>
<evidence type="ECO:0000313" key="10">
    <source>
        <dbReference type="Proteomes" id="UP000887226"/>
    </source>
</evidence>
<dbReference type="InterPro" id="IPR000387">
    <property type="entry name" value="Tyr_Pase_dom"/>
</dbReference>
<evidence type="ECO:0000259" key="8">
    <source>
        <dbReference type="PROSITE" id="PS50056"/>
    </source>
</evidence>
<evidence type="ECO:0000256" key="2">
    <source>
        <dbReference type="ARBA" id="ARBA00013064"/>
    </source>
</evidence>
<dbReference type="AlphaFoldDB" id="A0A9P8CD30"/>
<evidence type="ECO:0000256" key="1">
    <source>
        <dbReference type="ARBA" id="ARBA00008601"/>
    </source>
</evidence>
<dbReference type="PROSITE" id="PS50056">
    <property type="entry name" value="TYR_PHOSPHATASE_2"/>
    <property type="match status" value="1"/>
</dbReference>
<evidence type="ECO:0000313" key="9">
    <source>
        <dbReference type="EMBL" id="KAG9242608.1"/>
    </source>
</evidence>
<comment type="caution">
    <text evidence="9">The sequence shown here is derived from an EMBL/GenBank/DDBJ whole genome shotgun (WGS) entry which is preliminary data.</text>
</comment>
<feature type="active site" description="Phosphocysteine intermediate" evidence="5">
    <location>
        <position position="96"/>
    </location>
</feature>
<dbReference type="PANTHER" id="PTHR45848:SF4">
    <property type="entry name" value="DUAL SPECIFICITY PROTEIN PHOSPHATASE 12"/>
    <property type="match status" value="1"/>
</dbReference>
<dbReference type="PANTHER" id="PTHR45848">
    <property type="entry name" value="DUAL SPECIFICITY PROTEIN PHOSPHATASE 12 FAMILY MEMBER"/>
    <property type="match status" value="1"/>
</dbReference>
<dbReference type="GO" id="GO:0004725">
    <property type="term" value="F:protein tyrosine phosphatase activity"/>
    <property type="evidence" value="ECO:0007669"/>
    <property type="project" value="UniProtKB-EC"/>
</dbReference>
<evidence type="ECO:0000256" key="6">
    <source>
        <dbReference type="SAM" id="MobiDB-lite"/>
    </source>
</evidence>